<feature type="domain" description="MPN" evidence="6">
    <location>
        <begin position="36"/>
        <end position="157"/>
    </location>
</feature>
<evidence type="ECO:0000259" key="6">
    <source>
        <dbReference type="PROSITE" id="PS50249"/>
    </source>
</evidence>
<sequence length="157" mass="17465">MNLYVRSANGYRVASVDEVVSAAKRAINRKYRRGQAFTSPKVVEDYLRVKLSYEDNEKFVALWLDGRHRLIAYEELFQGTIDGTSVYPRVVVQKAIAHNAAAVIVAHPHPSGVAEPSAADENITRRLKQALELVDIRLLDHIVVGKQCVSLAARGLL</sequence>
<protein>
    <submittedName>
        <fullName evidence="7">DNA repair protein</fullName>
    </submittedName>
</protein>
<evidence type="ECO:0000256" key="5">
    <source>
        <dbReference type="ARBA" id="ARBA00023049"/>
    </source>
</evidence>
<keyword evidence="5" id="KW-0482">Metalloprotease</keyword>
<dbReference type="PROSITE" id="PS50249">
    <property type="entry name" value="MPN"/>
    <property type="match status" value="1"/>
</dbReference>
<evidence type="ECO:0000256" key="2">
    <source>
        <dbReference type="ARBA" id="ARBA00022723"/>
    </source>
</evidence>
<reference evidence="7 8" key="1">
    <citation type="submission" date="2016-06" db="EMBL/GenBank/DDBJ databases">
        <title>Complete genome sequence of a deep-branching marine Gamma Proteobacterium Woeseia oceani type strain XK5.</title>
        <authorList>
            <person name="Mu D."/>
            <person name="Du Z."/>
        </authorList>
    </citation>
    <scope>NUCLEOTIDE SEQUENCE [LARGE SCALE GENOMIC DNA]</scope>
    <source>
        <strain evidence="7 8">XK5</strain>
    </source>
</reference>
<evidence type="ECO:0000256" key="1">
    <source>
        <dbReference type="ARBA" id="ARBA00022670"/>
    </source>
</evidence>
<keyword evidence="1" id="KW-0645">Protease</keyword>
<gene>
    <name evidence="7" type="ORF">BA177_01045</name>
</gene>
<proteinExistence type="predicted"/>
<dbReference type="Gene3D" id="3.40.140.10">
    <property type="entry name" value="Cytidine Deaminase, domain 2"/>
    <property type="match status" value="1"/>
</dbReference>
<dbReference type="CDD" id="cd08071">
    <property type="entry name" value="MPN_DUF2466"/>
    <property type="match status" value="1"/>
</dbReference>
<dbReference type="EMBL" id="CP016268">
    <property type="protein sequence ID" value="ANO49993.1"/>
    <property type="molecule type" value="Genomic_DNA"/>
</dbReference>
<dbReference type="Pfam" id="PF04002">
    <property type="entry name" value="RadC"/>
    <property type="match status" value="1"/>
</dbReference>
<dbReference type="InterPro" id="IPR001405">
    <property type="entry name" value="UPF0758"/>
</dbReference>
<accession>A0A193LBZ7</accession>
<dbReference type="RefSeq" id="WP_068611960.1">
    <property type="nucleotide sequence ID" value="NZ_CP016268.1"/>
</dbReference>
<keyword evidence="8" id="KW-1185">Reference proteome</keyword>
<dbReference type="AlphaFoldDB" id="A0A193LBZ7"/>
<dbReference type="GO" id="GO:0046872">
    <property type="term" value="F:metal ion binding"/>
    <property type="evidence" value="ECO:0007669"/>
    <property type="project" value="UniProtKB-KW"/>
</dbReference>
<keyword evidence="3" id="KW-0378">Hydrolase</keyword>
<dbReference type="PANTHER" id="PTHR30471:SF3">
    <property type="entry name" value="UPF0758 PROTEIN YEES-RELATED"/>
    <property type="match status" value="1"/>
</dbReference>
<dbReference type="KEGG" id="woc:BA177_01045"/>
<evidence type="ECO:0000313" key="7">
    <source>
        <dbReference type="EMBL" id="ANO49993.1"/>
    </source>
</evidence>
<dbReference type="GO" id="GO:0008237">
    <property type="term" value="F:metallopeptidase activity"/>
    <property type="evidence" value="ECO:0007669"/>
    <property type="project" value="UniProtKB-KW"/>
</dbReference>
<evidence type="ECO:0000256" key="3">
    <source>
        <dbReference type="ARBA" id="ARBA00022801"/>
    </source>
</evidence>
<dbReference type="InterPro" id="IPR037518">
    <property type="entry name" value="MPN"/>
</dbReference>
<dbReference type="Proteomes" id="UP000092695">
    <property type="component" value="Chromosome"/>
</dbReference>
<evidence type="ECO:0000313" key="8">
    <source>
        <dbReference type="Proteomes" id="UP000092695"/>
    </source>
</evidence>
<dbReference type="InterPro" id="IPR025657">
    <property type="entry name" value="RadC_JAB"/>
</dbReference>
<organism evidence="7 8">
    <name type="scientific">Woeseia oceani</name>
    <dbReference type="NCBI Taxonomy" id="1548547"/>
    <lineage>
        <taxon>Bacteria</taxon>
        <taxon>Pseudomonadati</taxon>
        <taxon>Pseudomonadota</taxon>
        <taxon>Gammaproteobacteria</taxon>
        <taxon>Woeseiales</taxon>
        <taxon>Woeseiaceae</taxon>
        <taxon>Woeseia</taxon>
    </lineage>
</organism>
<dbReference type="STRING" id="1548547.BA177_01045"/>
<dbReference type="OrthoDB" id="9804482at2"/>
<evidence type="ECO:0000256" key="4">
    <source>
        <dbReference type="ARBA" id="ARBA00022833"/>
    </source>
</evidence>
<dbReference type="GO" id="GO:0006508">
    <property type="term" value="P:proteolysis"/>
    <property type="evidence" value="ECO:0007669"/>
    <property type="project" value="UniProtKB-KW"/>
</dbReference>
<name>A0A193LBZ7_9GAMM</name>
<keyword evidence="2" id="KW-0479">Metal-binding</keyword>
<dbReference type="PANTHER" id="PTHR30471">
    <property type="entry name" value="DNA REPAIR PROTEIN RADC"/>
    <property type="match status" value="1"/>
</dbReference>
<dbReference type="NCBIfam" id="TIGR00608">
    <property type="entry name" value="radc"/>
    <property type="match status" value="1"/>
</dbReference>
<keyword evidence="4" id="KW-0862">Zinc</keyword>